<dbReference type="PROSITE" id="PS50994">
    <property type="entry name" value="INTEGRASE"/>
    <property type="match status" value="1"/>
</dbReference>
<dbReference type="SUPFAM" id="SSF53098">
    <property type="entry name" value="Ribonuclease H-like"/>
    <property type="match status" value="1"/>
</dbReference>
<sequence length="166" mass="18225">MAYSLETDGFLNAFFRMVNRRGLPEEMSSDNGTNFVGACNELRSLVAQINHEKVQNATGAVKWHFNPALAPHFGGVHETMIKSAKRAIYAILQNADINDEELLTAFTGAEALLNSRPLTYQSANPADNTPLTPNHFLHGKLVENSRQSLSTRLHLTCENGGAACRN</sequence>
<accession>A0ABM1EUJ0</accession>
<dbReference type="PANTHER" id="PTHR47331">
    <property type="entry name" value="PHD-TYPE DOMAIN-CONTAINING PROTEIN"/>
    <property type="match status" value="1"/>
</dbReference>
<dbReference type="GeneID" id="106815849"/>
<reference evidence="3" key="1">
    <citation type="submission" date="2025-08" db="UniProtKB">
        <authorList>
            <consortium name="RefSeq"/>
        </authorList>
    </citation>
    <scope>IDENTIFICATION</scope>
</reference>
<dbReference type="InterPro" id="IPR001584">
    <property type="entry name" value="Integrase_cat-core"/>
</dbReference>
<protein>
    <submittedName>
        <fullName evidence="3">Uncharacterized protein LOC106815849</fullName>
    </submittedName>
</protein>
<keyword evidence="2" id="KW-1185">Reference proteome</keyword>
<evidence type="ECO:0000313" key="3">
    <source>
        <dbReference type="RefSeq" id="XP_014675861.1"/>
    </source>
</evidence>
<dbReference type="RefSeq" id="XP_014675861.1">
    <property type="nucleotide sequence ID" value="XM_014820375.1"/>
</dbReference>
<organism evidence="2 3">
    <name type="scientific">Priapulus caudatus</name>
    <name type="common">Priapulid worm</name>
    <dbReference type="NCBI Taxonomy" id="37621"/>
    <lineage>
        <taxon>Eukaryota</taxon>
        <taxon>Metazoa</taxon>
        <taxon>Ecdysozoa</taxon>
        <taxon>Scalidophora</taxon>
        <taxon>Priapulida</taxon>
        <taxon>Priapulimorpha</taxon>
        <taxon>Priapulimorphida</taxon>
        <taxon>Priapulidae</taxon>
        <taxon>Priapulus</taxon>
    </lineage>
</organism>
<dbReference type="InterPro" id="IPR012337">
    <property type="entry name" value="RNaseH-like_sf"/>
</dbReference>
<dbReference type="InterPro" id="IPR036397">
    <property type="entry name" value="RNaseH_sf"/>
</dbReference>
<gene>
    <name evidence="3" type="primary">LOC106815849</name>
</gene>
<evidence type="ECO:0000313" key="2">
    <source>
        <dbReference type="Proteomes" id="UP000695022"/>
    </source>
</evidence>
<proteinExistence type="predicted"/>
<dbReference type="Gene3D" id="3.30.420.10">
    <property type="entry name" value="Ribonuclease H-like superfamily/Ribonuclease H"/>
    <property type="match status" value="1"/>
</dbReference>
<feature type="domain" description="Integrase catalytic" evidence="1">
    <location>
        <begin position="1"/>
        <end position="141"/>
    </location>
</feature>
<name>A0ABM1EUJ0_PRICU</name>
<dbReference type="Proteomes" id="UP000695022">
    <property type="component" value="Unplaced"/>
</dbReference>
<evidence type="ECO:0000259" key="1">
    <source>
        <dbReference type="PROSITE" id="PS50994"/>
    </source>
</evidence>